<name>A0A974W5W2_9NOCA</name>
<dbReference type="Proteomes" id="UP000662986">
    <property type="component" value="Chromosome"/>
</dbReference>
<evidence type="ECO:0000313" key="2">
    <source>
        <dbReference type="Proteomes" id="UP000662986"/>
    </source>
</evidence>
<accession>A0A974W5W2</accession>
<keyword evidence="2" id="KW-1185">Reference proteome</keyword>
<sequence length="116" mass="12689">MHSQFEIPTSDELTNFHQLTSEPLPDAPGGYVLRAAASREDIELAVDPLGRSIRLRLSVLSQLVLDVFREGATTLRFTETDGSLVVAIEFEAHGIAGTLHIDIGSTISVRDSLFLR</sequence>
<reference evidence="1 2" key="2">
    <citation type="journal article" date="2022" name="Arch. Microbiol.">
        <title>Rhodococcus pseudokoreensis sp. nov. isolated from the rhizosphere of young M26 apple rootstocks.</title>
        <authorList>
            <person name="Kampfer P."/>
            <person name="Glaeser S.P."/>
            <person name="Blom J."/>
            <person name="Wolf J."/>
            <person name="Benning S."/>
            <person name="Schloter M."/>
            <person name="Neumann-Schaal M."/>
        </authorList>
    </citation>
    <scope>NUCLEOTIDE SEQUENCE [LARGE SCALE GENOMIC DNA]</scope>
    <source>
        <strain evidence="1 2">R79</strain>
    </source>
</reference>
<organism evidence="1 2">
    <name type="scientific">Rhodococcus pseudokoreensis</name>
    <dbReference type="NCBI Taxonomy" id="2811421"/>
    <lineage>
        <taxon>Bacteria</taxon>
        <taxon>Bacillati</taxon>
        <taxon>Actinomycetota</taxon>
        <taxon>Actinomycetes</taxon>
        <taxon>Mycobacteriales</taxon>
        <taxon>Nocardiaceae</taxon>
        <taxon>Rhodococcus</taxon>
    </lineage>
</organism>
<protein>
    <submittedName>
        <fullName evidence="1">Uncharacterized protein</fullName>
    </submittedName>
</protein>
<reference evidence="1 2" key="1">
    <citation type="journal article" date="2021" name="Microbiol. Resour. Announc.">
        <title>Complete Genome Sequences of Two Rhodococcus sp. Strains with Large and Linear Chromosomes, Isolated from Apple Rhizosphere.</title>
        <authorList>
            <person name="Benning S."/>
            <person name="Brugnone N."/>
            <person name="Siani R."/>
            <person name="Kublik S."/>
            <person name="Schloter M."/>
            <person name="Rad V."/>
        </authorList>
    </citation>
    <scope>NUCLEOTIDE SEQUENCE [LARGE SCALE GENOMIC DNA]</scope>
    <source>
        <strain evidence="1 2">R79</strain>
    </source>
</reference>
<dbReference type="RefSeq" id="WP_206008055.1">
    <property type="nucleotide sequence ID" value="NZ_CP070619.1"/>
</dbReference>
<evidence type="ECO:0000313" key="1">
    <source>
        <dbReference type="EMBL" id="QSE91639.1"/>
    </source>
</evidence>
<dbReference type="EMBL" id="CP070619">
    <property type="protein sequence ID" value="QSE91639.1"/>
    <property type="molecule type" value="Genomic_DNA"/>
</dbReference>
<proteinExistence type="predicted"/>
<gene>
    <name evidence="1" type="ORF">JWS13_24880</name>
</gene>